<reference evidence="1 2" key="1">
    <citation type="submission" date="2013-12" db="EMBL/GenBank/DDBJ databases">
        <authorList>
            <person name="Cubeta M."/>
            <person name="Pakala S."/>
            <person name="Fedorova N."/>
            <person name="Thomas E."/>
            <person name="Dean R."/>
            <person name="Jabaji S."/>
            <person name="Neate S."/>
            <person name="Toda T."/>
            <person name="Tavantzis S."/>
            <person name="Vilgalys R."/>
            <person name="Bharathan N."/>
            <person name="Pakala S."/>
            <person name="Losada L.S."/>
            <person name="Zafar N."/>
            <person name="Nierman W."/>
        </authorList>
    </citation>
    <scope>NUCLEOTIDE SEQUENCE [LARGE SCALE GENOMIC DNA]</scope>
    <source>
        <strain evidence="1 2">123E</strain>
    </source>
</reference>
<accession>A0A074S6M0</accession>
<proteinExistence type="predicted"/>
<dbReference type="AlphaFoldDB" id="A0A074S6M0"/>
<dbReference type="HOGENOM" id="CLU_1890825_0_0_1"/>
<organism evidence="1 2">
    <name type="scientific">Rhizoctonia solani 123E</name>
    <dbReference type="NCBI Taxonomy" id="1423351"/>
    <lineage>
        <taxon>Eukaryota</taxon>
        <taxon>Fungi</taxon>
        <taxon>Dikarya</taxon>
        <taxon>Basidiomycota</taxon>
        <taxon>Agaricomycotina</taxon>
        <taxon>Agaricomycetes</taxon>
        <taxon>Cantharellales</taxon>
        <taxon>Ceratobasidiaceae</taxon>
        <taxon>Rhizoctonia</taxon>
    </lineage>
</organism>
<sequence>FASTRLTDKRSEWDLGQAGRAWGRSGMDRRMNSLHEKLVFDVTEPQRKAVNVIIIDTNGGTTVSTPAGGNTGARAGGTGATRYALSLEPVRRLVGHPALVLERGLDLDITRHGAVRKSDRVVVGWSWDERTEEEL</sequence>
<protein>
    <submittedName>
        <fullName evidence="1">Uncharacterized protein</fullName>
    </submittedName>
</protein>
<feature type="non-terminal residue" evidence="1">
    <location>
        <position position="1"/>
    </location>
</feature>
<dbReference type="Proteomes" id="UP000027456">
    <property type="component" value="Unassembled WGS sequence"/>
</dbReference>
<evidence type="ECO:0000313" key="2">
    <source>
        <dbReference type="Proteomes" id="UP000027456"/>
    </source>
</evidence>
<dbReference type="EMBL" id="AZST01000068">
    <property type="protein sequence ID" value="KEP53230.1"/>
    <property type="molecule type" value="Genomic_DNA"/>
</dbReference>
<name>A0A074S6M0_9AGAM</name>
<comment type="caution">
    <text evidence="1">The sequence shown here is derived from an EMBL/GenBank/DDBJ whole genome shotgun (WGS) entry which is preliminary data.</text>
</comment>
<evidence type="ECO:0000313" key="1">
    <source>
        <dbReference type="EMBL" id="KEP53230.1"/>
    </source>
</evidence>
<gene>
    <name evidence="1" type="ORF">V565_033450</name>
</gene>
<keyword evidence="2" id="KW-1185">Reference proteome</keyword>